<dbReference type="Gene3D" id="3.40.50.360">
    <property type="match status" value="1"/>
</dbReference>
<gene>
    <name evidence="4" type="ORF">ACFQ14_09095</name>
</gene>
<proteinExistence type="inferred from homology"/>
<comment type="caution">
    <text evidence="4">The sequence shown here is derived from an EMBL/GenBank/DDBJ whole genome shotgun (WGS) entry which is preliminary data.</text>
</comment>
<dbReference type="InterPro" id="IPR051545">
    <property type="entry name" value="NAD(P)H_dehydrogenase_qn"/>
</dbReference>
<evidence type="ECO:0000259" key="3">
    <source>
        <dbReference type="Pfam" id="PF02525"/>
    </source>
</evidence>
<dbReference type="PANTHER" id="PTHR10204:SF34">
    <property type="entry name" value="NAD(P)H DEHYDROGENASE [QUINONE] 1 ISOFORM 1"/>
    <property type="match status" value="1"/>
</dbReference>
<evidence type="ECO:0000256" key="1">
    <source>
        <dbReference type="ARBA" id="ARBA00006252"/>
    </source>
</evidence>
<dbReference type="EC" id="1.6.99.-" evidence="4"/>
<evidence type="ECO:0000313" key="4">
    <source>
        <dbReference type="EMBL" id="MFD0916560.1"/>
    </source>
</evidence>
<feature type="domain" description="Flavodoxin-like fold" evidence="3">
    <location>
        <begin position="1"/>
        <end position="191"/>
    </location>
</feature>
<evidence type="ECO:0000256" key="2">
    <source>
        <dbReference type="ARBA" id="ARBA00023002"/>
    </source>
</evidence>
<keyword evidence="5" id="KW-1185">Reference proteome</keyword>
<comment type="similarity">
    <text evidence="1">Belongs to the NAD(P)H dehydrogenase (quinone) family.</text>
</comment>
<dbReference type="GO" id="GO:0016491">
    <property type="term" value="F:oxidoreductase activity"/>
    <property type="evidence" value="ECO:0007669"/>
    <property type="project" value="UniProtKB-KW"/>
</dbReference>
<keyword evidence="2 4" id="KW-0560">Oxidoreductase</keyword>
<organism evidence="4 5">
    <name type="scientific">Pseudahrensia aquimaris</name>
    <dbReference type="NCBI Taxonomy" id="744461"/>
    <lineage>
        <taxon>Bacteria</taxon>
        <taxon>Pseudomonadati</taxon>
        <taxon>Pseudomonadota</taxon>
        <taxon>Alphaproteobacteria</taxon>
        <taxon>Hyphomicrobiales</taxon>
        <taxon>Ahrensiaceae</taxon>
        <taxon>Pseudahrensia</taxon>
    </lineage>
</organism>
<evidence type="ECO:0000313" key="5">
    <source>
        <dbReference type="Proteomes" id="UP001597101"/>
    </source>
</evidence>
<dbReference type="InterPro" id="IPR003680">
    <property type="entry name" value="Flavodoxin_fold"/>
</dbReference>
<sequence length="262" mass="29792">MKAHIVLAHPEHKSFNSSLARMTEQLLSESYEVTFSDLYAMRFDPYDRPEHYDDQRDLAGFHVQSEQRRHAEAGTTPTDIAAEADRLINADLLVVHFPLWWFGMPAILKGWIDRVFVYGSVYKSTMRHDLGIWRGKKMIACVTTGSSSDACSHDGIEGDTYLHLWPLLYPFRYIGFDVLEPFVLHGVGSTSYLEGIDQGLGELKPLLDQWGEALETISYRRVTPYNRDDDFDGKKQLKTAAAIYSPFISSTKHGPWPVAESD</sequence>
<dbReference type="PANTHER" id="PTHR10204">
    <property type="entry name" value="NAD P H OXIDOREDUCTASE-RELATED"/>
    <property type="match status" value="1"/>
</dbReference>
<name>A0ABW3FH34_9HYPH</name>
<dbReference type="EC" id="1.-.-.-" evidence="4"/>
<dbReference type="Pfam" id="PF02525">
    <property type="entry name" value="Flavodoxin_2"/>
    <property type="match status" value="1"/>
</dbReference>
<dbReference type="SUPFAM" id="SSF52218">
    <property type="entry name" value="Flavoproteins"/>
    <property type="match status" value="1"/>
</dbReference>
<dbReference type="EMBL" id="JBHTJV010000009">
    <property type="protein sequence ID" value="MFD0916560.1"/>
    <property type="molecule type" value="Genomic_DNA"/>
</dbReference>
<accession>A0ABW3FH34</accession>
<dbReference type="Proteomes" id="UP001597101">
    <property type="component" value="Unassembled WGS sequence"/>
</dbReference>
<protein>
    <submittedName>
        <fullName evidence="4">NAD(P)H-dependent oxidoreductase</fullName>
        <ecNumber evidence="4">1.-.-.-</ecNumber>
        <ecNumber evidence="4">1.6.99.-</ecNumber>
    </submittedName>
</protein>
<dbReference type="RefSeq" id="WP_377212419.1">
    <property type="nucleotide sequence ID" value="NZ_JBHTJV010000009.1"/>
</dbReference>
<dbReference type="InterPro" id="IPR029039">
    <property type="entry name" value="Flavoprotein-like_sf"/>
</dbReference>
<reference evidence="5" key="1">
    <citation type="journal article" date="2019" name="Int. J. Syst. Evol. Microbiol.">
        <title>The Global Catalogue of Microorganisms (GCM) 10K type strain sequencing project: providing services to taxonomists for standard genome sequencing and annotation.</title>
        <authorList>
            <consortium name="The Broad Institute Genomics Platform"/>
            <consortium name="The Broad Institute Genome Sequencing Center for Infectious Disease"/>
            <person name="Wu L."/>
            <person name="Ma J."/>
        </authorList>
    </citation>
    <scope>NUCLEOTIDE SEQUENCE [LARGE SCALE GENOMIC DNA]</scope>
    <source>
        <strain evidence="5">CCUG 60023</strain>
    </source>
</reference>